<dbReference type="Pfam" id="PF02758">
    <property type="entry name" value="PYRIN"/>
    <property type="match status" value="1"/>
</dbReference>
<dbReference type="InterPro" id="IPR004020">
    <property type="entry name" value="DAPIN"/>
</dbReference>
<dbReference type="EMBL" id="JACASE010000014">
    <property type="protein sequence ID" value="KAF6411130.1"/>
    <property type="molecule type" value="Genomic_DNA"/>
</dbReference>
<keyword evidence="3" id="KW-1185">Reference proteome</keyword>
<evidence type="ECO:0000313" key="2">
    <source>
        <dbReference type="EMBL" id="KAF6411130.1"/>
    </source>
</evidence>
<sequence length="104" mass="12645">MKNYEEQQAWSLTFSIFQMINQKDLFEKAQREITGYTRKYQAYVKEKFSNLWFEESITRIYDHLEKELTQKECDNLEFLFLPKKIGKRKLEEFKGLGRQRSSSS</sequence>
<gene>
    <name evidence="2" type="ORF">HJG63_014210</name>
</gene>
<dbReference type="SUPFAM" id="SSF47986">
    <property type="entry name" value="DEATH domain"/>
    <property type="match status" value="1"/>
</dbReference>
<feature type="domain" description="Pyrin" evidence="1">
    <location>
        <begin position="2"/>
        <end position="27"/>
    </location>
</feature>
<comment type="caution">
    <text evidence="2">The sequence shown here is derived from an EMBL/GenBank/DDBJ whole genome shotgun (WGS) entry which is preliminary data.</text>
</comment>
<dbReference type="InterPro" id="IPR011029">
    <property type="entry name" value="DEATH-like_dom_sf"/>
</dbReference>
<proteinExistence type="predicted"/>
<name>A0A7J8CJU0_ROUAE</name>
<evidence type="ECO:0000259" key="1">
    <source>
        <dbReference type="Pfam" id="PF02758"/>
    </source>
</evidence>
<organism evidence="2 3">
    <name type="scientific">Rousettus aegyptiacus</name>
    <name type="common">Egyptian fruit bat</name>
    <name type="synonym">Pteropus aegyptiacus</name>
    <dbReference type="NCBI Taxonomy" id="9407"/>
    <lineage>
        <taxon>Eukaryota</taxon>
        <taxon>Metazoa</taxon>
        <taxon>Chordata</taxon>
        <taxon>Craniata</taxon>
        <taxon>Vertebrata</taxon>
        <taxon>Euteleostomi</taxon>
        <taxon>Mammalia</taxon>
        <taxon>Eutheria</taxon>
        <taxon>Laurasiatheria</taxon>
        <taxon>Chiroptera</taxon>
        <taxon>Yinpterochiroptera</taxon>
        <taxon>Pteropodoidea</taxon>
        <taxon>Pteropodidae</taxon>
        <taxon>Rousettinae</taxon>
        <taxon>Rousettus</taxon>
    </lineage>
</organism>
<dbReference type="AlphaFoldDB" id="A0A7J8CJU0"/>
<reference evidence="2 3" key="1">
    <citation type="journal article" date="2020" name="Nature">
        <title>Six reference-quality genomes reveal evolution of bat adaptations.</title>
        <authorList>
            <person name="Jebb D."/>
            <person name="Huang Z."/>
            <person name="Pippel M."/>
            <person name="Hughes G.M."/>
            <person name="Lavrichenko K."/>
            <person name="Devanna P."/>
            <person name="Winkler S."/>
            <person name="Jermiin L.S."/>
            <person name="Skirmuntt E.C."/>
            <person name="Katzourakis A."/>
            <person name="Burkitt-Gray L."/>
            <person name="Ray D.A."/>
            <person name="Sullivan K.A.M."/>
            <person name="Roscito J.G."/>
            <person name="Kirilenko B.M."/>
            <person name="Davalos L.M."/>
            <person name="Corthals A.P."/>
            <person name="Power M.L."/>
            <person name="Jones G."/>
            <person name="Ransome R.D."/>
            <person name="Dechmann D.K.N."/>
            <person name="Locatelli A.G."/>
            <person name="Puechmaille S.J."/>
            <person name="Fedrigo O."/>
            <person name="Jarvis E.D."/>
            <person name="Hiller M."/>
            <person name="Vernes S.C."/>
            <person name="Myers E.W."/>
            <person name="Teeling E.C."/>
        </authorList>
    </citation>
    <scope>NUCLEOTIDE SEQUENCE [LARGE SCALE GENOMIC DNA]</scope>
    <source>
        <strain evidence="2">MRouAeg1</strain>
        <tissue evidence="2">Muscle</tissue>
    </source>
</reference>
<dbReference type="Gene3D" id="1.10.533.10">
    <property type="entry name" value="Death Domain, Fas"/>
    <property type="match status" value="1"/>
</dbReference>
<dbReference type="Proteomes" id="UP000593571">
    <property type="component" value="Unassembled WGS sequence"/>
</dbReference>
<protein>
    <recommendedName>
        <fullName evidence="1">Pyrin domain-containing protein</fullName>
    </recommendedName>
</protein>
<evidence type="ECO:0000313" key="3">
    <source>
        <dbReference type="Proteomes" id="UP000593571"/>
    </source>
</evidence>
<accession>A0A7J8CJU0</accession>